<evidence type="ECO:0000313" key="3">
    <source>
        <dbReference type="Proteomes" id="UP001560685"/>
    </source>
</evidence>
<name>A0ABV3ZA29_9PROT</name>
<keyword evidence="1" id="KW-1133">Transmembrane helix</keyword>
<organism evidence="2 3">
    <name type="scientific">Hyphococcus lacteus</name>
    <dbReference type="NCBI Taxonomy" id="3143536"/>
    <lineage>
        <taxon>Bacteria</taxon>
        <taxon>Pseudomonadati</taxon>
        <taxon>Pseudomonadota</taxon>
        <taxon>Alphaproteobacteria</taxon>
        <taxon>Parvularculales</taxon>
        <taxon>Parvularculaceae</taxon>
        <taxon>Hyphococcus</taxon>
    </lineage>
</organism>
<dbReference type="EMBL" id="JBEHZE010000001">
    <property type="protein sequence ID" value="MEX6634261.1"/>
    <property type="molecule type" value="Genomic_DNA"/>
</dbReference>
<gene>
    <name evidence="2" type="ORF">ABFZ84_11965</name>
</gene>
<dbReference type="Proteomes" id="UP001560685">
    <property type="component" value="Unassembled WGS sequence"/>
</dbReference>
<feature type="transmembrane region" description="Helical" evidence="1">
    <location>
        <begin position="21"/>
        <end position="43"/>
    </location>
</feature>
<keyword evidence="3" id="KW-1185">Reference proteome</keyword>
<dbReference type="RefSeq" id="WP_369314249.1">
    <property type="nucleotide sequence ID" value="NZ_JBEHZE010000001.1"/>
</dbReference>
<evidence type="ECO:0000313" key="2">
    <source>
        <dbReference type="EMBL" id="MEX6634261.1"/>
    </source>
</evidence>
<reference evidence="2 3" key="1">
    <citation type="submission" date="2024-05" db="EMBL/GenBank/DDBJ databases">
        <title>Three bacterial strains, DH-69, EH-24, and ECK-19 isolated from coastal sediments.</title>
        <authorList>
            <person name="Ye Y.-Q."/>
            <person name="Du Z.-J."/>
        </authorList>
    </citation>
    <scope>NUCLEOTIDE SEQUENCE [LARGE SCALE GENOMIC DNA]</scope>
    <source>
        <strain evidence="2 3">ECK-19</strain>
    </source>
</reference>
<sequence>MVCSSAVGRDRNKDTGEKIMGVIEIIIIGFIGINAALGLSSLVPASR</sequence>
<accession>A0ABV3ZA29</accession>
<proteinExistence type="predicted"/>
<protein>
    <submittedName>
        <fullName evidence="2">Uncharacterized protein</fullName>
    </submittedName>
</protein>
<keyword evidence="1" id="KW-0812">Transmembrane</keyword>
<evidence type="ECO:0000256" key="1">
    <source>
        <dbReference type="SAM" id="Phobius"/>
    </source>
</evidence>
<keyword evidence="1" id="KW-0472">Membrane</keyword>
<comment type="caution">
    <text evidence="2">The sequence shown here is derived from an EMBL/GenBank/DDBJ whole genome shotgun (WGS) entry which is preliminary data.</text>
</comment>